<dbReference type="Proteomes" id="UP001642540">
    <property type="component" value="Unassembled WGS sequence"/>
</dbReference>
<name>A0ABP1S9Y8_9HEXA</name>
<feature type="DNA-binding region" description="Homeobox" evidence="6">
    <location>
        <begin position="81"/>
        <end position="140"/>
    </location>
</feature>
<comment type="caution">
    <text evidence="10">The sequence shown here is derived from an EMBL/GenBank/DDBJ whole genome shotgun (WGS) entry which is preliminary data.</text>
</comment>
<feature type="region of interest" description="Disordered" evidence="8">
    <location>
        <begin position="50"/>
        <end position="87"/>
    </location>
</feature>
<dbReference type="EMBL" id="CAXLJM020000177">
    <property type="protein sequence ID" value="CAL8148830.1"/>
    <property type="molecule type" value="Genomic_DNA"/>
</dbReference>
<protein>
    <recommendedName>
        <fullName evidence="9">Homeobox domain-containing protein</fullName>
    </recommendedName>
</protein>
<keyword evidence="5 6" id="KW-0539">Nucleus</keyword>
<evidence type="ECO:0000313" key="11">
    <source>
        <dbReference type="Proteomes" id="UP001642540"/>
    </source>
</evidence>
<dbReference type="PROSITE" id="PS50071">
    <property type="entry name" value="HOMEOBOX_2"/>
    <property type="match status" value="1"/>
</dbReference>
<dbReference type="InterPro" id="IPR000047">
    <property type="entry name" value="HTH_motif"/>
</dbReference>
<feature type="domain" description="Homeobox" evidence="9">
    <location>
        <begin position="79"/>
        <end position="139"/>
    </location>
</feature>
<dbReference type="PANTHER" id="PTHR46770">
    <property type="entry name" value="HOMEOBOX PROTEIN ORTHOPEDIA"/>
    <property type="match status" value="1"/>
</dbReference>
<dbReference type="PANTHER" id="PTHR46770:SF1">
    <property type="entry name" value="HOMEOBOX PROTEIN ORTHOPEDIA"/>
    <property type="match status" value="1"/>
</dbReference>
<evidence type="ECO:0000256" key="2">
    <source>
        <dbReference type="ARBA" id="ARBA00006503"/>
    </source>
</evidence>
<gene>
    <name evidence="10" type="ORF">ODALV1_LOCUS31545</name>
</gene>
<evidence type="ECO:0000256" key="1">
    <source>
        <dbReference type="ARBA" id="ARBA00004123"/>
    </source>
</evidence>
<comment type="similarity">
    <text evidence="2">Belongs to the paired homeobox family. Bicoid subfamily.</text>
</comment>
<accession>A0ABP1S9Y8</accession>
<evidence type="ECO:0000256" key="3">
    <source>
        <dbReference type="ARBA" id="ARBA00023125"/>
    </source>
</evidence>
<dbReference type="SUPFAM" id="SSF46689">
    <property type="entry name" value="Homeodomain-like"/>
    <property type="match status" value="1"/>
</dbReference>
<dbReference type="SMART" id="SM00389">
    <property type="entry name" value="HOX"/>
    <property type="match status" value="1"/>
</dbReference>
<sequence length="265" mass="28167">MLNNIGAGGGTGGAGEQHRSYHHPGHGNTNLCNIPDPRSLTTTTSITSVTGGLQLNNSGGLGTGTGTSTPVSSDSDKPVKQKRHRTRFTPAQLNELERCFAKTHYPDIFMREEIAMRIGLTESRVQVWFQNRRAKWKKRKKTTNVFRTPGALLPSHGLPPFGSVSDSLCSPGMFGASDARWSVASMNAAAVGLAGQLSQAGVSMSGFSQLQHQSSGLNSGLPISHSVPTSGGPSMYQSHYGLNSLDPVLYGSHEHLGGTRDSNHC</sequence>
<dbReference type="InterPro" id="IPR009057">
    <property type="entry name" value="Homeodomain-like_sf"/>
</dbReference>
<evidence type="ECO:0000256" key="6">
    <source>
        <dbReference type="PROSITE-ProRule" id="PRU00108"/>
    </source>
</evidence>
<reference evidence="10 11" key="1">
    <citation type="submission" date="2024-08" db="EMBL/GenBank/DDBJ databases">
        <authorList>
            <person name="Cucini C."/>
            <person name="Frati F."/>
        </authorList>
    </citation>
    <scope>NUCLEOTIDE SEQUENCE [LARGE SCALE GENOMIC DNA]</scope>
</reference>
<feature type="region of interest" description="Disordered" evidence="8">
    <location>
        <begin position="1"/>
        <end position="36"/>
    </location>
</feature>
<evidence type="ECO:0000256" key="7">
    <source>
        <dbReference type="RuleBase" id="RU000682"/>
    </source>
</evidence>
<dbReference type="PROSITE" id="PS00027">
    <property type="entry name" value="HOMEOBOX_1"/>
    <property type="match status" value="1"/>
</dbReference>
<evidence type="ECO:0000256" key="5">
    <source>
        <dbReference type="ARBA" id="ARBA00023242"/>
    </source>
</evidence>
<evidence type="ECO:0000256" key="8">
    <source>
        <dbReference type="SAM" id="MobiDB-lite"/>
    </source>
</evidence>
<keyword evidence="3 6" id="KW-0238">DNA-binding</keyword>
<keyword evidence="4 6" id="KW-0371">Homeobox</keyword>
<dbReference type="Pfam" id="PF00046">
    <property type="entry name" value="Homeodomain"/>
    <property type="match status" value="1"/>
</dbReference>
<feature type="compositionally biased region" description="Gly residues" evidence="8">
    <location>
        <begin position="1"/>
        <end position="15"/>
    </location>
</feature>
<proteinExistence type="inferred from homology"/>
<evidence type="ECO:0000256" key="4">
    <source>
        <dbReference type="ARBA" id="ARBA00023155"/>
    </source>
</evidence>
<dbReference type="InterPro" id="IPR017970">
    <property type="entry name" value="Homeobox_CS"/>
</dbReference>
<keyword evidence="11" id="KW-1185">Reference proteome</keyword>
<dbReference type="InterPro" id="IPR051895">
    <property type="entry name" value="OTP_Homeobox"/>
</dbReference>
<comment type="subcellular location">
    <subcellularLocation>
        <location evidence="1 6 7">Nucleus</location>
    </subcellularLocation>
</comment>
<evidence type="ECO:0000313" key="10">
    <source>
        <dbReference type="EMBL" id="CAL8148830.1"/>
    </source>
</evidence>
<evidence type="ECO:0000259" key="9">
    <source>
        <dbReference type="PROSITE" id="PS50071"/>
    </source>
</evidence>
<organism evidence="10 11">
    <name type="scientific">Orchesella dallaii</name>
    <dbReference type="NCBI Taxonomy" id="48710"/>
    <lineage>
        <taxon>Eukaryota</taxon>
        <taxon>Metazoa</taxon>
        <taxon>Ecdysozoa</taxon>
        <taxon>Arthropoda</taxon>
        <taxon>Hexapoda</taxon>
        <taxon>Collembola</taxon>
        <taxon>Entomobryomorpha</taxon>
        <taxon>Entomobryoidea</taxon>
        <taxon>Orchesellidae</taxon>
        <taxon>Orchesellinae</taxon>
        <taxon>Orchesella</taxon>
    </lineage>
</organism>
<dbReference type="CDD" id="cd00086">
    <property type="entry name" value="homeodomain"/>
    <property type="match status" value="1"/>
</dbReference>
<dbReference type="PRINTS" id="PR00031">
    <property type="entry name" value="HTHREPRESSR"/>
</dbReference>
<dbReference type="InterPro" id="IPR001356">
    <property type="entry name" value="HD"/>
</dbReference>
<dbReference type="Gene3D" id="1.10.10.60">
    <property type="entry name" value="Homeodomain-like"/>
    <property type="match status" value="1"/>
</dbReference>